<name>A0A1E7Q5Z2_9GAMM</name>
<proteinExistence type="predicted"/>
<dbReference type="RefSeq" id="WP_070049164.1">
    <property type="nucleotide sequence ID" value="NZ_CBCSDO010000004.1"/>
</dbReference>
<accession>A0A1E7Q5Z2</accession>
<evidence type="ECO:0000313" key="1">
    <source>
        <dbReference type="EMBL" id="OEY69594.1"/>
    </source>
</evidence>
<organism evidence="1 2">
    <name type="scientific">Rheinheimera salexigens</name>
    <dbReference type="NCBI Taxonomy" id="1628148"/>
    <lineage>
        <taxon>Bacteria</taxon>
        <taxon>Pseudomonadati</taxon>
        <taxon>Pseudomonadota</taxon>
        <taxon>Gammaproteobacteria</taxon>
        <taxon>Chromatiales</taxon>
        <taxon>Chromatiaceae</taxon>
        <taxon>Rheinheimera</taxon>
    </lineage>
</organism>
<dbReference type="EMBL" id="MKEK01000001">
    <property type="protein sequence ID" value="OEY69594.1"/>
    <property type="molecule type" value="Genomic_DNA"/>
</dbReference>
<protein>
    <submittedName>
        <fullName evidence="1">Uncharacterized protein</fullName>
    </submittedName>
</protein>
<keyword evidence="2" id="KW-1185">Reference proteome</keyword>
<dbReference type="Proteomes" id="UP000242258">
    <property type="component" value="Unassembled WGS sequence"/>
</dbReference>
<gene>
    <name evidence="1" type="ORF">BI198_08495</name>
</gene>
<comment type="caution">
    <text evidence="1">The sequence shown here is derived from an EMBL/GenBank/DDBJ whole genome shotgun (WGS) entry which is preliminary data.</text>
</comment>
<sequence length="165" mass="18789">MNTTIEEALLLPNGFELHQAFISFFTVSAGVAYCRANEYGPDRFALIAKTLAQTFSEQLTSEEIDQTIIDFDEKSNISLAVIYEELAYISKRYEQYGRMIDEEMIMPSIADNYEGEQVHSLNSDDVKQIDIVKGSLTFVFDKLPKWVQKILDVLMEVLKITRGAT</sequence>
<dbReference type="AlphaFoldDB" id="A0A1E7Q5Z2"/>
<reference evidence="2" key="1">
    <citation type="submission" date="2016-09" db="EMBL/GenBank/DDBJ databases">
        <authorList>
            <person name="Wan X."/>
            <person name="Hou S."/>
        </authorList>
    </citation>
    <scope>NUCLEOTIDE SEQUENCE [LARGE SCALE GENOMIC DNA]</scope>
    <source>
        <strain evidence="2">KH87</strain>
    </source>
</reference>
<evidence type="ECO:0000313" key="2">
    <source>
        <dbReference type="Proteomes" id="UP000242258"/>
    </source>
</evidence>